<comment type="similarity">
    <text evidence="3">In the N-terminal section; belongs to the PMEI family.</text>
</comment>
<evidence type="ECO:0000256" key="14">
    <source>
        <dbReference type="RuleBase" id="RU000589"/>
    </source>
</evidence>
<dbReference type="Gene3D" id="2.160.20.10">
    <property type="entry name" value="Single-stranded right-handed beta-helix, Pectin lyase-like"/>
    <property type="match status" value="1"/>
</dbReference>
<comment type="subcellular location">
    <subcellularLocation>
        <location evidence="1">Secreted</location>
        <location evidence="1">Cell wall</location>
    </subcellularLocation>
</comment>
<evidence type="ECO:0000256" key="15">
    <source>
        <dbReference type="SAM" id="Phobius"/>
    </source>
</evidence>
<dbReference type="InterPro" id="IPR035513">
    <property type="entry name" value="Invertase/methylesterase_inhib"/>
</dbReference>
<feature type="active site" evidence="13">
    <location>
        <position position="416"/>
    </location>
</feature>
<evidence type="ECO:0000313" key="17">
    <source>
        <dbReference type="EMBL" id="PON61939.1"/>
    </source>
</evidence>
<name>A0A2P5CLM4_PARAD</name>
<proteinExistence type="inferred from homology"/>
<evidence type="ECO:0000256" key="11">
    <source>
        <dbReference type="ARBA" id="ARBA00047928"/>
    </source>
</evidence>
<comment type="function">
    <text evidence="12">Acts in the modification of cell walls via demethylesterification of cell wall pectin.</text>
</comment>
<dbReference type="OrthoDB" id="2019149at2759"/>
<evidence type="ECO:0000256" key="4">
    <source>
        <dbReference type="ARBA" id="ARBA00007786"/>
    </source>
</evidence>
<keyword evidence="15" id="KW-0472">Membrane</keyword>
<dbReference type="GO" id="GO:0042545">
    <property type="term" value="P:cell wall modification"/>
    <property type="evidence" value="ECO:0007669"/>
    <property type="project" value="UniProtKB-UniRule"/>
</dbReference>
<dbReference type="FunFam" id="2.160.20.10:FF:000001">
    <property type="entry name" value="Pectinesterase"/>
    <property type="match status" value="1"/>
</dbReference>
<keyword evidence="7 14" id="KW-0378">Hydrolase</keyword>
<evidence type="ECO:0000256" key="13">
    <source>
        <dbReference type="PROSITE-ProRule" id="PRU10040"/>
    </source>
</evidence>
<dbReference type="EMBL" id="JXTB01000117">
    <property type="protein sequence ID" value="PON61939.1"/>
    <property type="molecule type" value="Genomic_DNA"/>
</dbReference>
<feature type="domain" description="Pectinesterase inhibitor" evidence="16">
    <location>
        <begin position="59"/>
        <end position="211"/>
    </location>
</feature>
<keyword evidence="8 14" id="KW-0063">Aspartyl esterase</keyword>
<evidence type="ECO:0000256" key="10">
    <source>
        <dbReference type="ARBA" id="ARBA00023180"/>
    </source>
</evidence>
<keyword evidence="9" id="KW-1015">Disulfide bond</keyword>
<dbReference type="CDD" id="cd15798">
    <property type="entry name" value="PMEI-like_3"/>
    <property type="match status" value="1"/>
</dbReference>
<dbReference type="FunFam" id="1.20.140.40:FF:000001">
    <property type="entry name" value="Pectinesterase"/>
    <property type="match status" value="1"/>
</dbReference>
<dbReference type="PANTHER" id="PTHR31707">
    <property type="entry name" value="PECTINESTERASE"/>
    <property type="match status" value="1"/>
</dbReference>
<accession>A0A2P5CLM4</accession>
<dbReference type="EC" id="3.1.1.11" evidence="5 14"/>
<keyword evidence="6" id="KW-0134">Cell wall</keyword>
<dbReference type="GO" id="GO:0004857">
    <property type="term" value="F:enzyme inhibitor activity"/>
    <property type="evidence" value="ECO:0007669"/>
    <property type="project" value="InterPro"/>
</dbReference>
<dbReference type="InterPro" id="IPR006501">
    <property type="entry name" value="Pectinesterase_inhib_dom"/>
</dbReference>
<dbReference type="PROSITE" id="PS00503">
    <property type="entry name" value="PECTINESTERASE_2"/>
    <property type="match status" value="1"/>
</dbReference>
<dbReference type="GO" id="GO:0030599">
    <property type="term" value="F:pectinesterase activity"/>
    <property type="evidence" value="ECO:0007669"/>
    <property type="project" value="UniProtKB-UniRule"/>
</dbReference>
<evidence type="ECO:0000313" key="18">
    <source>
        <dbReference type="Proteomes" id="UP000237105"/>
    </source>
</evidence>
<evidence type="ECO:0000256" key="8">
    <source>
        <dbReference type="ARBA" id="ARBA00023085"/>
    </source>
</evidence>
<dbReference type="STRING" id="3476.A0A2P5CLM4"/>
<gene>
    <name evidence="17" type="ORF">PanWU01x14_141410</name>
</gene>
<evidence type="ECO:0000256" key="6">
    <source>
        <dbReference type="ARBA" id="ARBA00022512"/>
    </source>
</evidence>
<dbReference type="Pfam" id="PF04043">
    <property type="entry name" value="PMEI"/>
    <property type="match status" value="1"/>
</dbReference>
<dbReference type="InterPro" id="IPR033131">
    <property type="entry name" value="Pectinesterase_Asp_AS"/>
</dbReference>
<reference evidence="18" key="1">
    <citation type="submission" date="2016-06" db="EMBL/GenBank/DDBJ databases">
        <title>Parallel loss of symbiosis genes in relatives of nitrogen-fixing non-legume Parasponia.</title>
        <authorList>
            <person name="Van Velzen R."/>
            <person name="Holmer R."/>
            <person name="Bu F."/>
            <person name="Rutten L."/>
            <person name="Van Zeijl A."/>
            <person name="Liu W."/>
            <person name="Santuari L."/>
            <person name="Cao Q."/>
            <person name="Sharma T."/>
            <person name="Shen D."/>
            <person name="Roswanjaya Y."/>
            <person name="Wardhani T."/>
            <person name="Kalhor M.S."/>
            <person name="Jansen J."/>
            <person name="Van den Hoogen J."/>
            <person name="Gungor B."/>
            <person name="Hartog M."/>
            <person name="Hontelez J."/>
            <person name="Verver J."/>
            <person name="Yang W.-C."/>
            <person name="Schijlen E."/>
            <person name="Repin R."/>
            <person name="Schilthuizen M."/>
            <person name="Schranz E."/>
            <person name="Heidstra R."/>
            <person name="Miyata K."/>
            <person name="Fedorova E."/>
            <person name="Kohlen W."/>
            <person name="Bisseling T."/>
            <person name="Smit S."/>
            <person name="Geurts R."/>
        </authorList>
    </citation>
    <scope>NUCLEOTIDE SEQUENCE [LARGE SCALE GENOMIC DNA]</scope>
    <source>
        <strain evidence="18">cv. WU1-14</strain>
    </source>
</reference>
<dbReference type="SUPFAM" id="SSF101148">
    <property type="entry name" value="Plant invertase/pectin methylesterase inhibitor"/>
    <property type="match status" value="1"/>
</dbReference>
<organism evidence="17 18">
    <name type="scientific">Parasponia andersonii</name>
    <name type="common">Sponia andersonii</name>
    <dbReference type="NCBI Taxonomy" id="3476"/>
    <lineage>
        <taxon>Eukaryota</taxon>
        <taxon>Viridiplantae</taxon>
        <taxon>Streptophyta</taxon>
        <taxon>Embryophyta</taxon>
        <taxon>Tracheophyta</taxon>
        <taxon>Spermatophyta</taxon>
        <taxon>Magnoliopsida</taxon>
        <taxon>eudicotyledons</taxon>
        <taxon>Gunneridae</taxon>
        <taxon>Pentapetalae</taxon>
        <taxon>rosids</taxon>
        <taxon>fabids</taxon>
        <taxon>Rosales</taxon>
        <taxon>Cannabaceae</taxon>
        <taxon>Parasponia</taxon>
    </lineage>
</organism>
<dbReference type="SMART" id="SM00856">
    <property type="entry name" value="PMEI"/>
    <property type="match status" value="1"/>
</dbReference>
<sequence length="580" mass="63238">MSFGSSSNGDQRKKKIAIIGTSALILVAMVVAVAVGFNRGEADTQPAAASPPPGGTVSTTSKAIQAICQPTDYRETCESTLTKAAGNSTDPKELIKAAFTVTVDHLATALKNSSTLKELSKDPRTNQALANCDELLEYAIDDLNDSFKKIGAFDMSKLDEYIADLKIWLSGAVTYEQTCLDGFENTTGDAGERMKSALKTSQELTSNGLAMVTEISTILASYNLPINMSRRLLSAEEGERSSTNLPPWVSEGRRKLLAAKGANVKADVVVAKDGSGKYKTVNEALKDIPKKNSKTFVIYIKQGVYAEQVFLDKHMTNVMMIGDGPTKTKITGSLNFVDGVQTFKTATVSIIGNNFIAKDMGFENSAGAAKHQAVALRVQSDMSIFYNCQMDGYQDTLYTHTHRQFYRDCTISGTIDFIFGDAAAVFQNCKMVIRKPLENQFCIVTAQGRTDRREATGLVLQNCTITGDPLYLPVKAKNKGYLGRPWKEYSRTIIMQSKIDDVIAHEGWLPWGGNFGLNTCFYTEISNRGPGSNTSGRVKWRGIKKVAPERATQYTAARFIRGDAWIKATGVPYTSGLLSV</sequence>
<keyword evidence="10" id="KW-0325">Glycoprotein</keyword>
<dbReference type="Proteomes" id="UP000237105">
    <property type="component" value="Unassembled WGS sequence"/>
</dbReference>
<comment type="pathway">
    <text evidence="2 14">Glycan metabolism; pectin degradation; 2-dehydro-3-deoxy-D-gluconate from pectin: step 1/5.</text>
</comment>
<comment type="caution">
    <text evidence="17">The sequence shown here is derived from an EMBL/GenBank/DDBJ whole genome shotgun (WGS) entry which is preliminary data.</text>
</comment>
<evidence type="ECO:0000256" key="7">
    <source>
        <dbReference type="ARBA" id="ARBA00022801"/>
    </source>
</evidence>
<dbReference type="InterPro" id="IPR012334">
    <property type="entry name" value="Pectin_lyas_fold"/>
</dbReference>
<dbReference type="SUPFAM" id="SSF51126">
    <property type="entry name" value="Pectin lyase-like"/>
    <property type="match status" value="1"/>
</dbReference>
<dbReference type="Pfam" id="PF01095">
    <property type="entry name" value="Pectinesterase"/>
    <property type="match status" value="1"/>
</dbReference>
<feature type="transmembrane region" description="Helical" evidence="15">
    <location>
        <begin position="16"/>
        <end position="37"/>
    </location>
</feature>
<evidence type="ECO:0000256" key="2">
    <source>
        <dbReference type="ARBA" id="ARBA00005184"/>
    </source>
</evidence>
<comment type="catalytic activity">
    <reaction evidence="11 14">
        <text>[(1-&gt;4)-alpha-D-galacturonosyl methyl ester](n) + n H2O = [(1-&gt;4)-alpha-D-galacturonosyl](n) + n methanol + n H(+)</text>
        <dbReference type="Rhea" id="RHEA:22380"/>
        <dbReference type="Rhea" id="RHEA-COMP:14570"/>
        <dbReference type="Rhea" id="RHEA-COMP:14573"/>
        <dbReference type="ChEBI" id="CHEBI:15377"/>
        <dbReference type="ChEBI" id="CHEBI:15378"/>
        <dbReference type="ChEBI" id="CHEBI:17790"/>
        <dbReference type="ChEBI" id="CHEBI:140522"/>
        <dbReference type="ChEBI" id="CHEBI:140523"/>
        <dbReference type="EC" id="3.1.1.11"/>
    </reaction>
</comment>
<dbReference type="AlphaFoldDB" id="A0A2P5CLM4"/>
<evidence type="ECO:0000256" key="12">
    <source>
        <dbReference type="ARBA" id="ARBA00057335"/>
    </source>
</evidence>
<dbReference type="Gene3D" id="1.20.140.40">
    <property type="entry name" value="Invertase/pectin methylesterase inhibitor family protein"/>
    <property type="match status" value="1"/>
</dbReference>
<dbReference type="GO" id="GO:0045490">
    <property type="term" value="P:pectin catabolic process"/>
    <property type="evidence" value="ECO:0007669"/>
    <property type="project" value="UniProtKB-UniRule"/>
</dbReference>
<dbReference type="UniPathway" id="UPA00545">
    <property type="reaction ID" value="UER00823"/>
</dbReference>
<keyword evidence="15" id="KW-1133">Transmembrane helix</keyword>
<evidence type="ECO:0000256" key="5">
    <source>
        <dbReference type="ARBA" id="ARBA00013229"/>
    </source>
</evidence>
<comment type="similarity">
    <text evidence="4">In the C-terminal section; belongs to the pectinesterase family.</text>
</comment>
<protein>
    <recommendedName>
        <fullName evidence="5 14">Pectinesterase</fullName>
        <ecNumber evidence="5 14">3.1.1.11</ecNumber>
    </recommendedName>
</protein>
<evidence type="ECO:0000256" key="3">
    <source>
        <dbReference type="ARBA" id="ARBA00006027"/>
    </source>
</evidence>
<dbReference type="InterPro" id="IPR011050">
    <property type="entry name" value="Pectin_lyase_fold/virulence"/>
</dbReference>
<evidence type="ECO:0000259" key="16">
    <source>
        <dbReference type="SMART" id="SM00856"/>
    </source>
</evidence>
<dbReference type="InterPro" id="IPR000070">
    <property type="entry name" value="Pectinesterase_cat"/>
</dbReference>
<evidence type="ECO:0000256" key="9">
    <source>
        <dbReference type="ARBA" id="ARBA00023157"/>
    </source>
</evidence>
<dbReference type="NCBIfam" id="TIGR01614">
    <property type="entry name" value="PME_inhib"/>
    <property type="match status" value="1"/>
</dbReference>
<evidence type="ECO:0000256" key="1">
    <source>
        <dbReference type="ARBA" id="ARBA00004191"/>
    </source>
</evidence>
<keyword evidence="6" id="KW-0964">Secreted</keyword>
<keyword evidence="15" id="KW-0812">Transmembrane</keyword>
<keyword evidence="18" id="KW-1185">Reference proteome</keyword>